<sequence length="601" mass="67000">LRSNLRQDEYSDRIMSIDELISKYYLPTDAAVFIIFWTLTMYDISVPKAAYEKEIQRVRRSLATLADNVEISKTKRAKEEEQLKGVEKKLSDELKKQNDHVERILAILRHDKELLFADCAPNMRGMQMARFLQYCILPRAVFTDIDAVYCAHFVHLLHQQRTGFFQTVFFFDKLFNDIAIILTAFTENEANCFGRFLSLMLEIVQRWHGDKSVFEKECHGFPGFMTKLHTRNAEGITESHNGGMNFESYRSLCHKWQFRMARSSVAIMNGGNYVLMRNCLIVMTKVLQYFPLIESHVGSIQKVVMKVRDSEKGNRDDLSLMAASYASHLQMRKTSVFTEAQFHNRSALTAKKTTTQKVTVSKASSNEVTNNPKAQQQQQSESVAKKVTVKGTESSDSKKANDSEASGKRDGGTEAADAASTKQRTTTSVNGELAVKSSTVNSSSANRNTTTTASKSSSSSDHGKSSASQISSNDPKNDAISSKSGTASTNADERKRASTTNVTVKNDSPAHKKNKVSSNSTEVTVSSKNSSSKNVETRHNRESNSQTNKTASKEEQKMEEGEVCASPPSSSSTHHSDSGHTSKKVGQRNEFYSSTFIVIMV</sequence>
<protein>
    <submittedName>
        <fullName evidence="5">THO complex subunit 2 (inferred by orthology to a human protein)</fullName>
    </submittedName>
</protein>
<feature type="compositionally biased region" description="Low complexity" evidence="3">
    <location>
        <begin position="352"/>
        <end position="365"/>
    </location>
</feature>
<comment type="subunit">
    <text evidence="1">Component of the THO subcomplex, which is composed of THOC1, THOC2, THOC3, THOC5, THOC6 and THOC7. The THO subcomplex interacts with DDX39B to form the THO-DDX39B complex which multimerizes into a 28-subunit tetrameric assembly. Component of the transcription/export (TREX) complex at least composed of ALYREF/THOC4, DDX39B, SARNP/CIP29, CHTOP and the THO subcomplex; in the complex interacts with THOC1, THOC3, THOC5, THOC7 and DDX39B. TREX seems to have a dynamic structure involving ATP-dependent remodeling. Interacts with POLDIP3 and ZC3H11A.</text>
</comment>
<feature type="domain" description="THO complex subunitTHOC2 C-terminal" evidence="4">
    <location>
        <begin position="31"/>
        <end position="329"/>
    </location>
</feature>
<feature type="region of interest" description="Disordered" evidence="3">
    <location>
        <begin position="352"/>
        <end position="591"/>
    </location>
</feature>
<name>A0A0M3K9N2_ANISI</name>
<dbReference type="PANTHER" id="PTHR21597">
    <property type="entry name" value="THO2 PROTEIN"/>
    <property type="match status" value="1"/>
</dbReference>
<reference evidence="5" key="1">
    <citation type="submission" date="2017-02" db="UniProtKB">
        <authorList>
            <consortium name="WormBaseParasite"/>
        </authorList>
    </citation>
    <scope>IDENTIFICATION</scope>
</reference>
<evidence type="ECO:0000259" key="4">
    <source>
        <dbReference type="Pfam" id="PF11262"/>
    </source>
</evidence>
<dbReference type="GO" id="GO:0006406">
    <property type="term" value="P:mRNA export from nucleus"/>
    <property type="evidence" value="ECO:0007669"/>
    <property type="project" value="InterPro"/>
</dbReference>
<feature type="coiled-coil region" evidence="2">
    <location>
        <begin position="48"/>
        <end position="96"/>
    </location>
</feature>
<dbReference type="WBParaSite" id="ASIM_0001767601-mRNA-1">
    <property type="protein sequence ID" value="ASIM_0001767601-mRNA-1"/>
    <property type="gene ID" value="ASIM_0001767601"/>
</dbReference>
<feature type="compositionally biased region" description="Low complexity" evidence="3">
    <location>
        <begin position="516"/>
        <end position="534"/>
    </location>
</feature>
<dbReference type="GO" id="GO:0006397">
    <property type="term" value="P:mRNA processing"/>
    <property type="evidence" value="ECO:0007669"/>
    <property type="project" value="InterPro"/>
</dbReference>
<feature type="compositionally biased region" description="Polar residues" evidence="3">
    <location>
        <begin position="469"/>
        <end position="490"/>
    </location>
</feature>
<dbReference type="Pfam" id="PF11262">
    <property type="entry name" value="Tho2"/>
    <property type="match status" value="1"/>
</dbReference>
<organism evidence="5">
    <name type="scientific">Anisakis simplex</name>
    <name type="common">Herring worm</name>
    <dbReference type="NCBI Taxonomy" id="6269"/>
    <lineage>
        <taxon>Eukaryota</taxon>
        <taxon>Metazoa</taxon>
        <taxon>Ecdysozoa</taxon>
        <taxon>Nematoda</taxon>
        <taxon>Chromadorea</taxon>
        <taxon>Rhabditida</taxon>
        <taxon>Spirurina</taxon>
        <taxon>Ascaridomorpha</taxon>
        <taxon>Ascaridoidea</taxon>
        <taxon>Anisakidae</taxon>
        <taxon>Anisakis</taxon>
        <taxon>Anisakis simplex complex</taxon>
    </lineage>
</organism>
<feature type="compositionally biased region" description="Polar residues" evidence="3">
    <location>
        <begin position="420"/>
        <end position="430"/>
    </location>
</feature>
<dbReference type="GO" id="GO:0000445">
    <property type="term" value="C:THO complex part of transcription export complex"/>
    <property type="evidence" value="ECO:0007669"/>
    <property type="project" value="TreeGrafter"/>
</dbReference>
<dbReference type="AlphaFoldDB" id="A0A0M3K9N2"/>
<accession>A0A0M3K9N2</accession>
<feature type="compositionally biased region" description="Basic and acidic residues" evidence="3">
    <location>
        <begin position="551"/>
        <end position="560"/>
    </location>
</feature>
<dbReference type="InterPro" id="IPR040007">
    <property type="entry name" value="Tho2"/>
</dbReference>
<feature type="compositionally biased region" description="Polar residues" evidence="3">
    <location>
        <begin position="366"/>
        <end position="382"/>
    </location>
</feature>
<proteinExistence type="predicted"/>
<feature type="compositionally biased region" description="Basic and acidic residues" evidence="3">
    <location>
        <begin position="393"/>
        <end position="412"/>
    </location>
</feature>
<evidence type="ECO:0000256" key="2">
    <source>
        <dbReference type="SAM" id="Coils"/>
    </source>
</evidence>
<evidence type="ECO:0000256" key="3">
    <source>
        <dbReference type="SAM" id="MobiDB-lite"/>
    </source>
</evidence>
<evidence type="ECO:0000313" key="5">
    <source>
        <dbReference type="WBParaSite" id="ASIM_0001767601-mRNA-1"/>
    </source>
</evidence>
<dbReference type="InterPro" id="IPR021418">
    <property type="entry name" value="THO_THOC2_C"/>
</dbReference>
<evidence type="ECO:0000256" key="1">
    <source>
        <dbReference type="ARBA" id="ARBA00047033"/>
    </source>
</evidence>
<dbReference type="GO" id="GO:0003729">
    <property type="term" value="F:mRNA binding"/>
    <property type="evidence" value="ECO:0007669"/>
    <property type="project" value="TreeGrafter"/>
</dbReference>
<feature type="compositionally biased region" description="Low complexity" evidence="3">
    <location>
        <begin position="436"/>
        <end position="468"/>
    </location>
</feature>
<keyword evidence="2" id="KW-0175">Coiled coil</keyword>
<dbReference type="PANTHER" id="PTHR21597:SF0">
    <property type="entry name" value="THO COMPLEX SUBUNIT 2"/>
    <property type="match status" value="1"/>
</dbReference>